<protein>
    <submittedName>
        <fullName evidence="1">Uncharacterized protein</fullName>
    </submittedName>
</protein>
<evidence type="ECO:0000313" key="2">
    <source>
        <dbReference type="EMBL" id="NHO39845.1"/>
    </source>
</evidence>
<accession>A0A0U4Y8I5</accession>
<proteinExistence type="predicted"/>
<dbReference type="AlphaFoldDB" id="A0A0U4Y8I5"/>
<reference evidence="1" key="2">
    <citation type="submission" date="2014-09" db="EMBL/GenBank/DDBJ databases">
        <authorList>
            <person name="Magalhaes I.L.F."/>
            <person name="Oliveira U."/>
            <person name="Santos F.R."/>
            <person name="Vidigal T.H.D.A."/>
            <person name="Brescovit A.D."/>
            <person name="Santos A.J."/>
        </authorList>
    </citation>
    <scope>NUCLEOTIDE SEQUENCE</scope>
    <source>
        <strain evidence="1">LMG 23848T</strain>
    </source>
</reference>
<reference evidence="2 4" key="3">
    <citation type="journal article" date="2020" name="Int. J. Syst. Evol. Microbiol.">
        <title>Novel acetic acid bacteria from cider fermentations: Acetobacter conturbans sp. nov. and Acetobacter fallax sp. nov.</title>
        <authorList>
            <person name="Sombolestani A.S."/>
            <person name="Cleenwerck I."/>
            <person name="Cnockaert M."/>
            <person name="Borremans W."/>
            <person name="Wieme A.D."/>
            <person name="De Vuyst L."/>
            <person name="Vandamme P."/>
        </authorList>
    </citation>
    <scope>NUCLEOTIDE SEQUENCE [LARGE SCALE GENOMIC DNA]</scope>
    <source>
        <strain evidence="2 4">LMG 23848</strain>
    </source>
</reference>
<dbReference type="Proteomes" id="UP000068250">
    <property type="component" value="Chromosome I"/>
</dbReference>
<dbReference type="PATRIC" id="fig|431306.5.peg.20"/>
<organism evidence="1 3">
    <name type="scientific">Acetobacter ghanensis</name>
    <dbReference type="NCBI Taxonomy" id="431306"/>
    <lineage>
        <taxon>Bacteria</taxon>
        <taxon>Pseudomonadati</taxon>
        <taxon>Pseudomonadota</taxon>
        <taxon>Alphaproteobacteria</taxon>
        <taxon>Acetobacterales</taxon>
        <taxon>Acetobacteraceae</taxon>
        <taxon>Acetobacter</taxon>
    </lineage>
</organism>
<evidence type="ECO:0000313" key="3">
    <source>
        <dbReference type="Proteomes" id="UP000068250"/>
    </source>
</evidence>
<dbReference type="EMBL" id="WOTE01000004">
    <property type="protein sequence ID" value="NHO39845.1"/>
    <property type="molecule type" value="Genomic_DNA"/>
</dbReference>
<reference evidence="3" key="1">
    <citation type="submission" date="2014-09" db="EMBL/GenBank/DDBJ databases">
        <authorList>
            <person name="Illeghems K.G."/>
        </authorList>
    </citation>
    <scope>NUCLEOTIDE SEQUENCE [LARGE SCALE GENOMIC DNA]</scope>
    <source>
        <strain evidence="3">LMG 23848T</strain>
    </source>
</reference>
<evidence type="ECO:0000313" key="1">
    <source>
        <dbReference type="EMBL" id="CEF53205.1"/>
    </source>
</evidence>
<evidence type="ECO:0000313" key="4">
    <source>
        <dbReference type="Proteomes" id="UP000657200"/>
    </source>
</evidence>
<dbReference type="EMBL" id="LN609302">
    <property type="protein sequence ID" value="CEF53205.1"/>
    <property type="molecule type" value="Genomic_DNA"/>
</dbReference>
<sequence length="339" mass="34478">MATLTQWLASVLLCSHGGDGAGPGEAGSALARAVLSVLAGASFAPVRQPVGGRGYGGQSALEALVSTVMAPARAHAGVVEGAVPLPTQQGAGGGVVRAPLRRRWVPRVDTGGGIRLVAPNPAVAAVPYEGAEASAHFLKNISDRTIPSGADAAVLPRPVATRHQGWAGRAGGLGTEAHTLRLPTGMLVGAGGSYHRPLHGLVHLLGQAGVRSASTAMRHAVVRTLQQEYAAWPEHNAPSPHAGLMAHAVPPGVLGADWGAKGAQALALPAVPAQYLHATSQAVGFASTVTPARVQPGPAVQAQITVNANGSTPRAIGDELERRMDTLRMQARQANLGQF</sequence>
<keyword evidence="4" id="KW-1185">Reference proteome</keyword>
<name>A0A0U4Y8I5_9PROT</name>
<dbReference type="OrthoDB" id="10020981at2"/>
<gene>
    <name evidence="1" type="ORF">AGA_84</name>
    <name evidence="2" type="ORF">GOB80_09165</name>
</gene>
<dbReference type="Proteomes" id="UP000657200">
    <property type="component" value="Unassembled WGS sequence"/>
</dbReference>
<dbReference type="RefSeq" id="WP_059022484.1">
    <property type="nucleotide sequence ID" value="NZ_LN609302.1"/>
</dbReference>
<dbReference type="STRING" id="431306.AGA_84"/>